<evidence type="ECO:0008006" key="3">
    <source>
        <dbReference type="Google" id="ProtNLM"/>
    </source>
</evidence>
<proteinExistence type="predicted"/>
<dbReference type="SUPFAM" id="SSF52047">
    <property type="entry name" value="RNI-like"/>
    <property type="match status" value="1"/>
</dbReference>
<gene>
    <name evidence="1" type="ORF">FH972_000255</name>
</gene>
<accession>A0A5N6QA34</accession>
<keyword evidence="2" id="KW-1185">Reference proteome</keyword>
<name>A0A5N6QA34_9ROSI</name>
<dbReference type="PANTHER" id="PTHR31900:SF30">
    <property type="entry name" value="SUPERFAMILY PROTEIN, PUTATIVE-RELATED"/>
    <property type="match status" value="1"/>
</dbReference>
<dbReference type="EMBL" id="CM017321">
    <property type="protein sequence ID" value="KAE7995469.1"/>
    <property type="molecule type" value="Genomic_DNA"/>
</dbReference>
<evidence type="ECO:0000313" key="1">
    <source>
        <dbReference type="EMBL" id="KAE7995469.1"/>
    </source>
</evidence>
<reference evidence="1 2" key="1">
    <citation type="submission" date="2019-06" db="EMBL/GenBank/DDBJ databases">
        <title>A chromosomal-level reference genome of Carpinus fangiana (Coryloideae, Betulaceae).</title>
        <authorList>
            <person name="Yang X."/>
            <person name="Wang Z."/>
            <person name="Zhang L."/>
            <person name="Hao G."/>
            <person name="Liu J."/>
            <person name="Yang Y."/>
        </authorList>
    </citation>
    <scope>NUCLEOTIDE SEQUENCE [LARGE SCALE GENOMIC DNA]</scope>
    <source>
        <strain evidence="1">Cfa_2016G</strain>
        <tissue evidence="1">Leaf</tissue>
    </source>
</reference>
<evidence type="ECO:0000313" key="2">
    <source>
        <dbReference type="Proteomes" id="UP000327013"/>
    </source>
</evidence>
<dbReference type="Gene3D" id="3.80.10.10">
    <property type="entry name" value="Ribonuclease Inhibitor"/>
    <property type="match status" value="1"/>
</dbReference>
<dbReference type="OrthoDB" id="612216at2759"/>
<dbReference type="Proteomes" id="UP000327013">
    <property type="component" value="Chromosome 1"/>
</dbReference>
<organism evidence="1 2">
    <name type="scientific">Carpinus fangiana</name>
    <dbReference type="NCBI Taxonomy" id="176857"/>
    <lineage>
        <taxon>Eukaryota</taxon>
        <taxon>Viridiplantae</taxon>
        <taxon>Streptophyta</taxon>
        <taxon>Embryophyta</taxon>
        <taxon>Tracheophyta</taxon>
        <taxon>Spermatophyta</taxon>
        <taxon>Magnoliopsida</taxon>
        <taxon>eudicotyledons</taxon>
        <taxon>Gunneridae</taxon>
        <taxon>Pentapetalae</taxon>
        <taxon>rosids</taxon>
        <taxon>fabids</taxon>
        <taxon>Fagales</taxon>
        <taxon>Betulaceae</taxon>
        <taxon>Carpinus</taxon>
    </lineage>
</organism>
<dbReference type="InterPro" id="IPR032675">
    <property type="entry name" value="LRR_dom_sf"/>
</dbReference>
<dbReference type="InterPro" id="IPR050232">
    <property type="entry name" value="FBL13/AtMIF1-like"/>
</dbReference>
<protein>
    <recommendedName>
        <fullName evidence="3">FBD domain-containing protein</fullName>
    </recommendedName>
</protein>
<dbReference type="PANTHER" id="PTHR31900">
    <property type="entry name" value="F-BOX/RNI SUPERFAMILY PROTEIN-RELATED"/>
    <property type="match status" value="1"/>
</dbReference>
<sequence length="325" mass="36971">MPYMLKLPTTICFSNLKILTIGKVTFSDECLTQQLFSGLPVLENFTLFDCSWGGLKSMSISAPKLHSLSILETEIPDDDFWSSSDVCQVMIAGDSLKNFYYTGLLCSDYCIFKSFSLENAHIDTIDDYISDHDYIPNEITHGMYKLLIGLSNVKSLRLSSYVVEVLINAEELLPHMPMFNNLMDLVFQGSSIDLDSATLLKILQNSPRLERLQFLGGFNLPLNYEEEDRILDPVPPCFLSHLKWIGVDSYQVNQELLSALTIFLNKAVVLENIVIFLLGNDLVGNLERREEACEQLMELPAGPQNCKIVLEWFESFPKRWRIVLD</sequence>
<dbReference type="AlphaFoldDB" id="A0A5N6QA34"/>